<evidence type="ECO:0000313" key="3">
    <source>
        <dbReference type="EMBL" id="KRG48970.1"/>
    </source>
</evidence>
<dbReference type="EMBL" id="LLXU01000005">
    <property type="protein sequence ID" value="KRG48970.1"/>
    <property type="molecule type" value="Genomic_DNA"/>
</dbReference>
<dbReference type="Pfam" id="PF07784">
    <property type="entry name" value="DUF1622"/>
    <property type="match status" value="1"/>
</dbReference>
<feature type="region of interest" description="Disordered" evidence="1">
    <location>
        <begin position="123"/>
        <end position="143"/>
    </location>
</feature>
<reference evidence="3 4" key="1">
    <citation type="submission" date="2015-10" db="EMBL/GenBank/DDBJ databases">
        <title>Genome sequencing and analysis of members of genus Stenotrophomonas.</title>
        <authorList>
            <person name="Patil P.P."/>
            <person name="Midha S."/>
            <person name="Patil P.B."/>
        </authorList>
    </citation>
    <scope>NUCLEOTIDE SEQUENCE [LARGE SCALE GENOMIC DNA]</scope>
    <source>
        <strain evidence="3 4">JCM 16536</strain>
    </source>
</reference>
<evidence type="ECO:0008006" key="5">
    <source>
        <dbReference type="Google" id="ProtNLM"/>
    </source>
</evidence>
<evidence type="ECO:0000256" key="1">
    <source>
        <dbReference type="SAM" id="MobiDB-lite"/>
    </source>
</evidence>
<name>A0A0R0B460_9GAMM</name>
<accession>A0A0R0B460</accession>
<protein>
    <recommendedName>
        <fullName evidence="5">DUF1622 domain-containing protein</fullName>
    </recommendedName>
</protein>
<dbReference type="PANTHER" id="PTHR38468:SF1">
    <property type="entry name" value="SLL0939 PROTEIN"/>
    <property type="match status" value="1"/>
</dbReference>
<dbReference type="PANTHER" id="PTHR38468">
    <property type="entry name" value="SLL0939 PROTEIN"/>
    <property type="match status" value="1"/>
</dbReference>
<comment type="caution">
    <text evidence="3">The sequence shown here is derived from an EMBL/GenBank/DDBJ whole genome shotgun (WGS) entry which is preliminary data.</text>
</comment>
<keyword evidence="2" id="KW-0812">Transmembrane</keyword>
<sequence>MLNEWLLRASEPVIVIIDLMALFIIVMGTVISFVAALKLFFAGVFHPEERGTRGYIKGHARRLLWMDYGRWLVAALTFQLAADIVESAIAPTWEAIGQLGAIAVIRTFLNYFLERDMEEVREREQTRAEAEVAPLSDSRETAP</sequence>
<proteinExistence type="predicted"/>
<keyword evidence="2" id="KW-1133">Transmembrane helix</keyword>
<feature type="transmembrane region" description="Helical" evidence="2">
    <location>
        <begin position="20"/>
        <end position="47"/>
    </location>
</feature>
<keyword evidence="2" id="KW-0472">Membrane</keyword>
<keyword evidence="4" id="KW-1185">Reference proteome</keyword>
<dbReference type="STRING" id="676599.ARC20_17120"/>
<dbReference type="AlphaFoldDB" id="A0A0R0B460"/>
<dbReference type="RefSeq" id="WP_057642671.1">
    <property type="nucleotide sequence ID" value="NZ_LLXU01000005.1"/>
</dbReference>
<dbReference type="OrthoDB" id="9812897at2"/>
<evidence type="ECO:0000256" key="2">
    <source>
        <dbReference type="SAM" id="Phobius"/>
    </source>
</evidence>
<dbReference type="Proteomes" id="UP000051802">
    <property type="component" value="Unassembled WGS sequence"/>
</dbReference>
<gene>
    <name evidence="3" type="ORF">ARC20_17120</name>
</gene>
<dbReference type="InterPro" id="IPR012427">
    <property type="entry name" value="DUF1622"/>
</dbReference>
<organism evidence="3 4">
    <name type="scientific">Stenotrophomonas panacihumi</name>
    <dbReference type="NCBI Taxonomy" id="676599"/>
    <lineage>
        <taxon>Bacteria</taxon>
        <taxon>Pseudomonadati</taxon>
        <taxon>Pseudomonadota</taxon>
        <taxon>Gammaproteobacteria</taxon>
        <taxon>Lysobacterales</taxon>
        <taxon>Lysobacteraceae</taxon>
        <taxon>Stenotrophomonas</taxon>
    </lineage>
</organism>
<evidence type="ECO:0000313" key="4">
    <source>
        <dbReference type="Proteomes" id="UP000051802"/>
    </source>
</evidence>